<evidence type="ECO:0000313" key="1">
    <source>
        <dbReference type="EMBL" id="KZP02347.1"/>
    </source>
</evidence>
<accession>A0A167SXI6</accession>
<organism evidence="1 2">
    <name type="scientific">Athelia psychrophila</name>
    <dbReference type="NCBI Taxonomy" id="1759441"/>
    <lineage>
        <taxon>Eukaryota</taxon>
        <taxon>Fungi</taxon>
        <taxon>Dikarya</taxon>
        <taxon>Basidiomycota</taxon>
        <taxon>Agaricomycotina</taxon>
        <taxon>Agaricomycetes</taxon>
        <taxon>Agaricomycetidae</taxon>
        <taxon>Atheliales</taxon>
        <taxon>Atheliaceae</taxon>
        <taxon>Athelia</taxon>
    </lineage>
</organism>
<dbReference type="AlphaFoldDB" id="A0A167SXI6"/>
<reference evidence="1 2" key="1">
    <citation type="journal article" date="2016" name="Mol. Biol. Evol.">
        <title>Comparative Genomics of Early-Diverging Mushroom-Forming Fungi Provides Insights into the Origins of Lignocellulose Decay Capabilities.</title>
        <authorList>
            <person name="Nagy L.G."/>
            <person name="Riley R."/>
            <person name="Tritt A."/>
            <person name="Adam C."/>
            <person name="Daum C."/>
            <person name="Floudas D."/>
            <person name="Sun H."/>
            <person name="Yadav J.S."/>
            <person name="Pangilinan J."/>
            <person name="Larsson K.H."/>
            <person name="Matsuura K."/>
            <person name="Barry K."/>
            <person name="Labutti K."/>
            <person name="Kuo R."/>
            <person name="Ohm R.A."/>
            <person name="Bhattacharya S.S."/>
            <person name="Shirouzu T."/>
            <person name="Yoshinaga Y."/>
            <person name="Martin F.M."/>
            <person name="Grigoriev I.V."/>
            <person name="Hibbett D.S."/>
        </authorList>
    </citation>
    <scope>NUCLEOTIDE SEQUENCE [LARGE SCALE GENOMIC DNA]</scope>
    <source>
        <strain evidence="1 2">CBS 109695</strain>
    </source>
</reference>
<dbReference type="STRING" id="436010.A0A167SXI6"/>
<dbReference type="EMBL" id="KV418669">
    <property type="protein sequence ID" value="KZP02347.1"/>
    <property type="molecule type" value="Genomic_DNA"/>
</dbReference>
<proteinExistence type="predicted"/>
<keyword evidence="2" id="KW-1185">Reference proteome</keyword>
<evidence type="ECO:0008006" key="3">
    <source>
        <dbReference type="Google" id="ProtNLM"/>
    </source>
</evidence>
<gene>
    <name evidence="1" type="ORF">FIBSPDRAFT_880420</name>
</gene>
<dbReference type="Gene3D" id="3.40.30.10">
    <property type="entry name" value="Glutaredoxin"/>
    <property type="match status" value="1"/>
</dbReference>
<name>A0A167SXI6_9AGAM</name>
<sequence>MPDIERVREDIGAEPTETKAVGAPMYTLLTIVDHATNTVVSDSLEIARYLDDQYPNTIRCSEIARMLYK</sequence>
<protein>
    <recommendedName>
        <fullName evidence="3">GST N-terminal domain-containing protein</fullName>
    </recommendedName>
</protein>
<dbReference type="OrthoDB" id="4951845at2759"/>
<dbReference type="Proteomes" id="UP000076532">
    <property type="component" value="Unassembled WGS sequence"/>
</dbReference>
<evidence type="ECO:0000313" key="2">
    <source>
        <dbReference type="Proteomes" id="UP000076532"/>
    </source>
</evidence>